<dbReference type="PROSITE" id="PS51257">
    <property type="entry name" value="PROKAR_LIPOPROTEIN"/>
    <property type="match status" value="1"/>
</dbReference>
<keyword evidence="1" id="KW-0472">Membrane</keyword>
<dbReference type="PANTHER" id="PTHR46066:SF2">
    <property type="entry name" value="CHITINASE DOMAIN-CONTAINING PROTEIN 1"/>
    <property type="match status" value="1"/>
</dbReference>
<dbReference type="SUPFAM" id="SSF51445">
    <property type="entry name" value="(Trans)glycosidases"/>
    <property type="match status" value="1"/>
</dbReference>
<evidence type="ECO:0000259" key="2">
    <source>
        <dbReference type="PROSITE" id="PS51910"/>
    </source>
</evidence>
<dbReference type="Gene3D" id="3.10.50.10">
    <property type="match status" value="1"/>
</dbReference>
<sequence>MSGKKRKEMVPVIVVILLIVLVGCVGALTAVIKRMTPSDERMDVRTYYGLTSDDDVALVLQNTVSDRKAKMIDGHIYLDYDTVSDVLGGRFYWDEANQKMLYSTPSEVISISPDSNTYTAGGKEKTEEYPIICEKEDTVYLALEFIEQYMQIMVTKSENPDKVIISYKFGTQKTVTVTEDTVVRYRGGIKSEILTDVKKKDKLVLLETLDEWSRVATEDGFDGYIKNDSISDAKEEKTEYQGEFNETYTSLTRDYKINLAWHQVTSEDANKALSEVLSGTKGINVLSPTWFSVTGTDGAISSLASADYVKTAHEAGKEVWGLVDNFNSSVSTLATLSNTASRNHLVEMLLSEAKRVGLDGINVDFESMTKEEAPHFIQFIRELSIGCRKNQLVLSVDDPVPEFTTYYNRKEQGIVADYVIIMGYDEHTEGSEKAGSVASLPFVEKGITQTLKEVPANKVINGMPFYTRMWYTDTTGSVTSEILGMSQAGQSVENMGMTSAWDEKTSQNYAELETGSGKYQMWLEDEQSLEEKLKLFQKYELAGVAEWKLGLERNSVWDLIEQYLK</sequence>
<dbReference type="Pfam" id="PF07833">
    <property type="entry name" value="Cu_amine_oxidN1"/>
    <property type="match status" value="1"/>
</dbReference>
<dbReference type="Pfam" id="PF00704">
    <property type="entry name" value="Glyco_hydro_18"/>
    <property type="match status" value="1"/>
</dbReference>
<dbReference type="InterPro" id="IPR011583">
    <property type="entry name" value="Chitinase_II/V-like_cat"/>
</dbReference>
<dbReference type="InterPro" id="IPR017853">
    <property type="entry name" value="GH"/>
</dbReference>
<dbReference type="Gene3D" id="3.20.20.80">
    <property type="entry name" value="Glycosidases"/>
    <property type="match status" value="1"/>
</dbReference>
<dbReference type="Proteomes" id="UP000661649">
    <property type="component" value="Unassembled WGS sequence"/>
</dbReference>
<dbReference type="InterPro" id="IPR036582">
    <property type="entry name" value="Mao_N_sf"/>
</dbReference>
<dbReference type="SMART" id="SM00636">
    <property type="entry name" value="Glyco_18"/>
    <property type="match status" value="1"/>
</dbReference>
<name>A0ABR7P839_9FIRM</name>
<proteinExistence type="predicted"/>
<dbReference type="GO" id="GO:0016787">
    <property type="term" value="F:hydrolase activity"/>
    <property type="evidence" value="ECO:0007669"/>
    <property type="project" value="UniProtKB-KW"/>
</dbReference>
<dbReference type="RefSeq" id="WP_187558176.1">
    <property type="nucleotide sequence ID" value="NZ_JACRTP010000001.1"/>
</dbReference>
<keyword evidence="1" id="KW-0812">Transmembrane</keyword>
<dbReference type="InterPro" id="IPR001223">
    <property type="entry name" value="Glyco_hydro18_cat"/>
</dbReference>
<dbReference type="InterPro" id="IPR029070">
    <property type="entry name" value="Chitinase_insertion_sf"/>
</dbReference>
<keyword evidence="3" id="KW-0378">Hydrolase</keyword>
<dbReference type="EMBL" id="JACRTP010000001">
    <property type="protein sequence ID" value="MBC8627554.1"/>
    <property type="molecule type" value="Genomic_DNA"/>
</dbReference>
<reference evidence="3 4" key="1">
    <citation type="submission" date="2020-08" db="EMBL/GenBank/DDBJ databases">
        <title>Genome public.</title>
        <authorList>
            <person name="Liu C."/>
            <person name="Sun Q."/>
        </authorList>
    </citation>
    <scope>NUCLEOTIDE SEQUENCE [LARGE SCALE GENOMIC DNA]</scope>
    <source>
        <strain evidence="3 4">3_YM_SP_D4_24.mj</strain>
    </source>
</reference>
<feature type="transmembrane region" description="Helical" evidence="1">
    <location>
        <begin position="12"/>
        <end position="32"/>
    </location>
</feature>
<protein>
    <submittedName>
        <fullName evidence="3">Glycosyl hydrolase family 18</fullName>
    </submittedName>
</protein>
<keyword evidence="4" id="KW-1185">Reference proteome</keyword>
<evidence type="ECO:0000313" key="4">
    <source>
        <dbReference type="Proteomes" id="UP000661649"/>
    </source>
</evidence>
<dbReference type="InterPro" id="IPR012854">
    <property type="entry name" value="Cu_amine_oxidase-like_N"/>
</dbReference>
<dbReference type="SUPFAM" id="SSF55383">
    <property type="entry name" value="Copper amine oxidase, domain N"/>
    <property type="match status" value="1"/>
</dbReference>
<dbReference type="PROSITE" id="PS51910">
    <property type="entry name" value="GH18_2"/>
    <property type="match status" value="1"/>
</dbReference>
<dbReference type="Gene3D" id="2.30.30.40">
    <property type="entry name" value="SH3 Domains"/>
    <property type="match status" value="1"/>
</dbReference>
<evidence type="ECO:0000313" key="3">
    <source>
        <dbReference type="EMBL" id="MBC8627554.1"/>
    </source>
</evidence>
<accession>A0ABR7P839</accession>
<dbReference type="PANTHER" id="PTHR46066">
    <property type="entry name" value="CHITINASE DOMAIN-CONTAINING PROTEIN 1 FAMILY MEMBER"/>
    <property type="match status" value="1"/>
</dbReference>
<organism evidence="3 4">
    <name type="scientific">Blautia stercoris</name>
    <dbReference type="NCBI Taxonomy" id="871664"/>
    <lineage>
        <taxon>Bacteria</taxon>
        <taxon>Bacillati</taxon>
        <taxon>Bacillota</taxon>
        <taxon>Clostridia</taxon>
        <taxon>Lachnospirales</taxon>
        <taxon>Lachnospiraceae</taxon>
        <taxon>Blautia</taxon>
    </lineage>
</organism>
<evidence type="ECO:0000256" key="1">
    <source>
        <dbReference type="SAM" id="Phobius"/>
    </source>
</evidence>
<keyword evidence="1" id="KW-1133">Transmembrane helix</keyword>
<gene>
    <name evidence="3" type="ORF">H8712_02775</name>
</gene>
<comment type="caution">
    <text evidence="3">The sequence shown here is derived from an EMBL/GenBank/DDBJ whole genome shotgun (WGS) entry which is preliminary data.</text>
</comment>
<feature type="domain" description="GH18" evidence="2">
    <location>
        <begin position="255"/>
        <end position="565"/>
    </location>
</feature>